<dbReference type="OrthoDB" id="3037137at2759"/>
<proteinExistence type="predicted"/>
<keyword evidence="1" id="KW-0812">Transmembrane</keyword>
<organism evidence="2 3">
    <name type="scientific">Hypholoma sublateritium (strain FD-334 SS-4)</name>
    <dbReference type="NCBI Taxonomy" id="945553"/>
    <lineage>
        <taxon>Eukaryota</taxon>
        <taxon>Fungi</taxon>
        <taxon>Dikarya</taxon>
        <taxon>Basidiomycota</taxon>
        <taxon>Agaricomycotina</taxon>
        <taxon>Agaricomycetes</taxon>
        <taxon>Agaricomycetidae</taxon>
        <taxon>Agaricales</taxon>
        <taxon>Agaricineae</taxon>
        <taxon>Strophariaceae</taxon>
        <taxon>Hypholoma</taxon>
    </lineage>
</organism>
<evidence type="ECO:0000313" key="3">
    <source>
        <dbReference type="Proteomes" id="UP000054270"/>
    </source>
</evidence>
<feature type="transmembrane region" description="Helical" evidence="1">
    <location>
        <begin position="260"/>
        <end position="277"/>
    </location>
</feature>
<name>A0A0D2MG18_HYPSF</name>
<keyword evidence="3" id="KW-1185">Reference proteome</keyword>
<dbReference type="AlphaFoldDB" id="A0A0D2MG18"/>
<dbReference type="Proteomes" id="UP000054270">
    <property type="component" value="Unassembled WGS sequence"/>
</dbReference>
<dbReference type="STRING" id="945553.A0A0D2MG18"/>
<feature type="transmembrane region" description="Helical" evidence="1">
    <location>
        <begin position="31"/>
        <end position="51"/>
    </location>
</feature>
<dbReference type="EMBL" id="KN817549">
    <property type="protein sequence ID" value="KJA22558.1"/>
    <property type="molecule type" value="Genomic_DNA"/>
</dbReference>
<accession>A0A0D2MG18</accession>
<evidence type="ECO:0000313" key="2">
    <source>
        <dbReference type="EMBL" id="KJA22558.1"/>
    </source>
</evidence>
<evidence type="ECO:0000256" key="1">
    <source>
        <dbReference type="SAM" id="Phobius"/>
    </source>
</evidence>
<gene>
    <name evidence="2" type="ORF">HYPSUDRAFT_202122</name>
</gene>
<reference evidence="3" key="1">
    <citation type="submission" date="2014-04" db="EMBL/GenBank/DDBJ databases">
        <title>Evolutionary Origins and Diversification of the Mycorrhizal Mutualists.</title>
        <authorList>
            <consortium name="DOE Joint Genome Institute"/>
            <consortium name="Mycorrhizal Genomics Consortium"/>
            <person name="Kohler A."/>
            <person name="Kuo A."/>
            <person name="Nagy L.G."/>
            <person name="Floudas D."/>
            <person name="Copeland A."/>
            <person name="Barry K.W."/>
            <person name="Cichocki N."/>
            <person name="Veneault-Fourrey C."/>
            <person name="LaButti K."/>
            <person name="Lindquist E.A."/>
            <person name="Lipzen A."/>
            <person name="Lundell T."/>
            <person name="Morin E."/>
            <person name="Murat C."/>
            <person name="Riley R."/>
            <person name="Ohm R."/>
            <person name="Sun H."/>
            <person name="Tunlid A."/>
            <person name="Henrissat B."/>
            <person name="Grigoriev I.V."/>
            <person name="Hibbett D.S."/>
            <person name="Martin F."/>
        </authorList>
    </citation>
    <scope>NUCLEOTIDE SEQUENCE [LARGE SCALE GENOMIC DNA]</scope>
    <source>
        <strain evidence="3">FD-334 SS-4</strain>
    </source>
</reference>
<feature type="transmembrane region" description="Helical" evidence="1">
    <location>
        <begin position="213"/>
        <end position="230"/>
    </location>
</feature>
<keyword evidence="1" id="KW-0472">Membrane</keyword>
<sequence length="385" mass="43114">MSALVDVPPSFDQISTPLVFLSPSTAHNINLATYIHIASTGILVWDVLNNLRNDWRMVTSCRKLCITMVLYFVMRIALLAYSIGRTFLLTAEIDNCRALQNALMVLIIVSLVCVKTFFYLRVVAVYGRNLYIVGFFGVTWLSTIAMSSTFYKTYGAEHIGPTHYCREIVNGNLLMATLGVLLTNDSLIYIAIAYRIYRIFRDYDFESTWKRKVVMLLFGASLPVGSKVVILESQLYCMLIVISKIFLVVMVATNQAKNSMFVICHLVILVVLVSRVYRELREIGGAGQRAPVTDFQTEGLTSAEFVRAGQTVQEMGKNTEIEKDVASLAGSSMRTASLSASIRTYASDENRSDFRLHALRSGEGESSQRSGFFRSDMRSDTFSKV</sequence>
<feature type="transmembrane region" description="Helical" evidence="1">
    <location>
        <begin position="171"/>
        <end position="192"/>
    </location>
</feature>
<feature type="transmembrane region" description="Helical" evidence="1">
    <location>
        <begin position="130"/>
        <end position="151"/>
    </location>
</feature>
<protein>
    <submittedName>
        <fullName evidence="2">Uncharacterized protein</fullName>
    </submittedName>
</protein>
<keyword evidence="1" id="KW-1133">Transmembrane helix</keyword>
<feature type="transmembrane region" description="Helical" evidence="1">
    <location>
        <begin position="103"/>
        <end position="123"/>
    </location>
</feature>
<feature type="transmembrane region" description="Helical" evidence="1">
    <location>
        <begin position="63"/>
        <end position="83"/>
    </location>
</feature>